<keyword evidence="12" id="KW-0675">Receptor</keyword>
<dbReference type="InterPro" id="IPR005683">
    <property type="entry name" value="Tom22"/>
</dbReference>
<feature type="compositionally biased region" description="Low complexity" evidence="13">
    <location>
        <begin position="381"/>
        <end position="394"/>
    </location>
</feature>
<keyword evidence="9" id="KW-0811">Translocation</keyword>
<evidence type="ECO:0000256" key="6">
    <source>
        <dbReference type="ARBA" id="ARBA00022787"/>
    </source>
</evidence>
<evidence type="ECO:0000313" key="14">
    <source>
        <dbReference type="EMBL" id="ROT73306.1"/>
    </source>
</evidence>
<dbReference type="GO" id="GO:0005741">
    <property type="term" value="C:mitochondrial outer membrane"/>
    <property type="evidence" value="ECO:0007669"/>
    <property type="project" value="UniProtKB-SubCell"/>
</dbReference>
<dbReference type="STRING" id="6689.A0A423TA23"/>
<dbReference type="AlphaFoldDB" id="A0A423TA23"/>
<reference evidence="14 15" key="1">
    <citation type="submission" date="2018-04" db="EMBL/GenBank/DDBJ databases">
        <authorList>
            <person name="Zhang X."/>
            <person name="Yuan J."/>
            <person name="Li F."/>
            <person name="Xiang J."/>
        </authorList>
    </citation>
    <scope>NUCLEOTIDE SEQUENCE [LARGE SCALE GENOMIC DNA]</scope>
    <source>
        <tissue evidence="14">Muscle</tissue>
    </source>
</reference>
<evidence type="ECO:0000256" key="12">
    <source>
        <dbReference type="ARBA" id="ARBA00023170"/>
    </source>
</evidence>
<accession>A0A423TA23</accession>
<evidence type="ECO:0000256" key="9">
    <source>
        <dbReference type="ARBA" id="ARBA00023010"/>
    </source>
</evidence>
<dbReference type="PANTHER" id="PTHR12504:SF0">
    <property type="entry name" value="MITOCHONDRIAL IMPORT RECEPTOR SUBUNIT TOM22 HOMOLOG"/>
    <property type="match status" value="1"/>
</dbReference>
<evidence type="ECO:0000256" key="4">
    <source>
        <dbReference type="ARBA" id="ARBA00022448"/>
    </source>
</evidence>
<keyword evidence="6" id="KW-1000">Mitochondrion outer membrane</keyword>
<keyword evidence="15" id="KW-1185">Reference proteome</keyword>
<evidence type="ECO:0000256" key="7">
    <source>
        <dbReference type="ARBA" id="ARBA00022927"/>
    </source>
</evidence>
<feature type="region of interest" description="Disordered" evidence="13">
    <location>
        <begin position="61"/>
        <end position="80"/>
    </location>
</feature>
<dbReference type="EMBL" id="QCYY01002040">
    <property type="protein sequence ID" value="ROT73306.1"/>
    <property type="molecule type" value="Genomic_DNA"/>
</dbReference>
<evidence type="ECO:0000256" key="2">
    <source>
        <dbReference type="ARBA" id="ARBA00009874"/>
    </source>
</evidence>
<proteinExistence type="inferred from homology"/>
<evidence type="ECO:0000256" key="1">
    <source>
        <dbReference type="ARBA" id="ARBA00004572"/>
    </source>
</evidence>
<dbReference type="GO" id="GO:0006886">
    <property type="term" value="P:intracellular protein transport"/>
    <property type="evidence" value="ECO:0007669"/>
    <property type="project" value="InterPro"/>
</dbReference>
<keyword evidence="5" id="KW-0812">Transmembrane</keyword>
<protein>
    <recommendedName>
        <fullName evidence="3">Mitochondrial import receptor subunit TOM22 homolog</fullName>
    </recommendedName>
</protein>
<dbReference type="Proteomes" id="UP000283509">
    <property type="component" value="Unassembled WGS sequence"/>
</dbReference>
<dbReference type="PANTHER" id="PTHR12504">
    <property type="entry name" value="MITOCHONDRIAL IMPORT RECEPTOR SUBUNIT TOM22"/>
    <property type="match status" value="1"/>
</dbReference>
<dbReference type="OrthoDB" id="10016939at2759"/>
<reference evidence="14 15" key="2">
    <citation type="submission" date="2019-01" db="EMBL/GenBank/DDBJ databases">
        <title>The decoding of complex shrimp genome reveals the adaptation for benthos swimmer, frequently molting mechanism and breeding impact on genome.</title>
        <authorList>
            <person name="Sun Y."/>
            <person name="Gao Y."/>
            <person name="Yu Y."/>
        </authorList>
    </citation>
    <scope>NUCLEOTIDE SEQUENCE [LARGE SCALE GENOMIC DNA]</scope>
    <source>
        <tissue evidence="14">Muscle</tissue>
    </source>
</reference>
<evidence type="ECO:0000313" key="15">
    <source>
        <dbReference type="Proteomes" id="UP000283509"/>
    </source>
</evidence>
<evidence type="ECO:0000256" key="13">
    <source>
        <dbReference type="SAM" id="MobiDB-lite"/>
    </source>
</evidence>
<sequence>MFPERLRTGSANAVSSSVRLVKGAYDLSRQVVWIAVSTSILLFAPVMFEIERLNVEEMMKQDRNRSRPGRNHPDSVALPSPDLIKTSGGCLPVCIRVCQHACVRPSSFRPMLDVPPPPPVCIHVPRPMGDFPSMCIRPFCIRYPPPYPSSSPPNSCLIPYVIQFFFDLHLPPPIPLSFYPSFLPSHCPSLYPAFLPTPSVHHSLSIYLSPLLSFSSSLLPLLSSPSPSSSSVPLLLLQSPPLLSHSPSSPSFPLPSHSPPPPPPFPSLPSHSPPSFPTASLSPSSPPPSPPRHTPRTESACTVSCPDSRCPRLASRQCPQPLQSAPECPPRRPSLRPSRAHAEGGWRGAGGGKGGHFTPTPARDDDTGVSPPPSPPGGAAGAPVLPLPSSESRV</sequence>
<feature type="region of interest" description="Disordered" evidence="13">
    <location>
        <begin position="247"/>
        <end position="394"/>
    </location>
</feature>
<feature type="compositionally biased region" description="Pro residues" evidence="13">
    <location>
        <begin position="250"/>
        <end position="276"/>
    </location>
</feature>
<keyword evidence="4" id="KW-0813">Transport</keyword>
<comment type="subcellular location">
    <subcellularLocation>
        <location evidence="1">Mitochondrion outer membrane</location>
        <topology evidence="1">Single-pass membrane protein</topology>
    </subcellularLocation>
</comment>
<evidence type="ECO:0000256" key="8">
    <source>
        <dbReference type="ARBA" id="ARBA00022989"/>
    </source>
</evidence>
<keyword evidence="10" id="KW-0496">Mitochondrion</keyword>
<keyword evidence="8" id="KW-1133">Transmembrane helix</keyword>
<name>A0A423TA23_PENVA</name>
<feature type="compositionally biased region" description="Gly residues" evidence="13">
    <location>
        <begin position="345"/>
        <end position="355"/>
    </location>
</feature>
<comment type="similarity">
    <text evidence="2">Belongs to the Tom22 family.</text>
</comment>
<evidence type="ECO:0000256" key="11">
    <source>
        <dbReference type="ARBA" id="ARBA00023136"/>
    </source>
</evidence>
<evidence type="ECO:0000256" key="10">
    <source>
        <dbReference type="ARBA" id="ARBA00023128"/>
    </source>
</evidence>
<comment type="caution">
    <text evidence="14">The sequence shown here is derived from an EMBL/GenBank/DDBJ whole genome shotgun (WGS) entry which is preliminary data.</text>
</comment>
<organism evidence="14 15">
    <name type="scientific">Penaeus vannamei</name>
    <name type="common">Whiteleg shrimp</name>
    <name type="synonym">Litopenaeus vannamei</name>
    <dbReference type="NCBI Taxonomy" id="6689"/>
    <lineage>
        <taxon>Eukaryota</taxon>
        <taxon>Metazoa</taxon>
        <taxon>Ecdysozoa</taxon>
        <taxon>Arthropoda</taxon>
        <taxon>Crustacea</taxon>
        <taxon>Multicrustacea</taxon>
        <taxon>Malacostraca</taxon>
        <taxon>Eumalacostraca</taxon>
        <taxon>Eucarida</taxon>
        <taxon>Decapoda</taxon>
        <taxon>Dendrobranchiata</taxon>
        <taxon>Penaeoidea</taxon>
        <taxon>Penaeidae</taxon>
        <taxon>Penaeus</taxon>
    </lineage>
</organism>
<keyword evidence="7" id="KW-0653">Protein transport</keyword>
<evidence type="ECO:0000256" key="3">
    <source>
        <dbReference type="ARBA" id="ARBA00016229"/>
    </source>
</evidence>
<keyword evidence="11" id="KW-0472">Membrane</keyword>
<evidence type="ECO:0000256" key="5">
    <source>
        <dbReference type="ARBA" id="ARBA00022692"/>
    </source>
</evidence>
<dbReference type="CDD" id="cd22884">
    <property type="entry name" value="TOM22"/>
    <property type="match status" value="1"/>
</dbReference>
<gene>
    <name evidence="14" type="ORF">C7M84_008275</name>
</gene>